<evidence type="ECO:0000256" key="1">
    <source>
        <dbReference type="ARBA" id="ARBA00022857"/>
    </source>
</evidence>
<dbReference type="NCBIfam" id="NF007912">
    <property type="entry name" value="PRK10625.1"/>
    <property type="match status" value="1"/>
</dbReference>
<gene>
    <name evidence="6" type="ORF">ALQ77_04675</name>
</gene>
<name>A0A3M3ES10_9PSED</name>
<dbReference type="CDD" id="cd19094">
    <property type="entry name" value="AKR_Tas-like"/>
    <property type="match status" value="1"/>
</dbReference>
<comment type="caution">
    <text evidence="6">The sequence shown here is derived from an EMBL/GenBank/DDBJ whole genome shotgun (WGS) entry which is preliminary data.</text>
</comment>
<evidence type="ECO:0000313" key="7">
    <source>
        <dbReference type="Proteomes" id="UP000270661"/>
    </source>
</evidence>
<dbReference type="STRING" id="47879.AXG94_10250"/>
<dbReference type="InterPro" id="IPR050523">
    <property type="entry name" value="AKR_Detox_Biosynth"/>
</dbReference>
<dbReference type="Pfam" id="PF00248">
    <property type="entry name" value="Aldo_ket_red"/>
    <property type="match status" value="1"/>
</dbReference>
<dbReference type="GO" id="GO:0016491">
    <property type="term" value="F:oxidoreductase activity"/>
    <property type="evidence" value="ECO:0007669"/>
    <property type="project" value="UniProtKB-KW"/>
</dbReference>
<proteinExistence type="inferred from homology"/>
<dbReference type="PANTHER" id="PTHR43364">
    <property type="entry name" value="NADH-SPECIFIC METHYLGLYOXAL REDUCTASE-RELATED"/>
    <property type="match status" value="1"/>
</dbReference>
<protein>
    <recommendedName>
        <fullName evidence="4">Protein tas</fullName>
    </recommendedName>
</protein>
<keyword evidence="7" id="KW-1185">Reference proteome</keyword>
<dbReference type="FunFam" id="3.20.20.100:FF:000005">
    <property type="entry name" value="NADP(H)-dependent aldo-keto reductase"/>
    <property type="match status" value="1"/>
</dbReference>
<dbReference type="InterPro" id="IPR036812">
    <property type="entry name" value="NAD(P)_OxRdtase_dom_sf"/>
</dbReference>
<reference evidence="6 7" key="1">
    <citation type="submission" date="2018-08" db="EMBL/GenBank/DDBJ databases">
        <title>Recombination of ecologically and evolutionarily significant loci maintains genetic cohesion in the Pseudomonas syringae species complex.</title>
        <authorList>
            <person name="Dillon M."/>
            <person name="Thakur S."/>
            <person name="Almeida R.N.D."/>
            <person name="Weir B.S."/>
            <person name="Guttman D.S."/>
        </authorList>
    </citation>
    <scope>NUCLEOTIDE SEQUENCE [LARGE SCALE GENOMIC DNA]</scope>
    <source>
        <strain evidence="6 7">NCPPB2445</strain>
    </source>
</reference>
<keyword evidence="1" id="KW-0521">NADP</keyword>
<evidence type="ECO:0000259" key="5">
    <source>
        <dbReference type="Pfam" id="PF00248"/>
    </source>
</evidence>
<dbReference type="Gene3D" id="3.20.20.100">
    <property type="entry name" value="NADP-dependent oxidoreductase domain"/>
    <property type="match status" value="1"/>
</dbReference>
<comment type="similarity">
    <text evidence="3">Belongs to the aldo/keto reductase family. Aldo/keto reductase 2 subfamily.</text>
</comment>
<organism evidence="6 7">
    <name type="scientific">Pseudomonas corrugata</name>
    <dbReference type="NCBI Taxonomy" id="47879"/>
    <lineage>
        <taxon>Bacteria</taxon>
        <taxon>Pseudomonadati</taxon>
        <taxon>Pseudomonadota</taxon>
        <taxon>Gammaproteobacteria</taxon>
        <taxon>Pseudomonadales</taxon>
        <taxon>Pseudomonadaceae</taxon>
        <taxon>Pseudomonas</taxon>
    </lineage>
</organism>
<evidence type="ECO:0000313" key="6">
    <source>
        <dbReference type="EMBL" id="RMM51676.1"/>
    </source>
</evidence>
<accession>A0A3M3ES10</accession>
<dbReference type="Proteomes" id="UP000270661">
    <property type="component" value="Unassembled WGS sequence"/>
</dbReference>
<sequence>MRRRILLNSAYFDKSKAAGYRRFRGLGSARPFNGKILRRRRITSTAERGAQLCRLRKIFQPAFMIVLPKEYPMDYRQLGRTDLNVSALCLGTMTWGEQNSEAEAFAQIERAKGAGINFIDTAEMYPVPPKAETYATTERYIGNYFKSRGDRADWILASKIAGPGNTIDYIRDKHLKHNRRHIVEALDASLKRLQTDWIDLYQLHWPERSTNFFGQLGYTHKADEDFTPLEETLEALDEQVRAGKIRHIGLSNETPWGTMKFLALAEARGWPRAVSIQNPYNLLNRSFEIGLAEVALREQCGLLAYSPLAFGFLSGKYEGGARPAKGRLTLYSRFMRYFNPQSEAACSRYVALAREHGLDPAQMALAFVTQQPFVTSNIIGATTLEQLDSNVASFDLKLSDEVLAGIEAIHRDQPNPAP</sequence>
<feature type="domain" description="NADP-dependent oxidoreductase" evidence="5">
    <location>
        <begin position="88"/>
        <end position="409"/>
    </location>
</feature>
<evidence type="ECO:0000256" key="4">
    <source>
        <dbReference type="ARBA" id="ARBA00070119"/>
    </source>
</evidence>
<dbReference type="PANTHER" id="PTHR43364:SF4">
    <property type="entry name" value="NAD(P)-LINKED OXIDOREDUCTASE SUPERFAMILY PROTEIN"/>
    <property type="match status" value="1"/>
</dbReference>
<dbReference type="EMBL" id="RBOJ01000056">
    <property type="protein sequence ID" value="RMM51676.1"/>
    <property type="molecule type" value="Genomic_DNA"/>
</dbReference>
<keyword evidence="2" id="KW-0560">Oxidoreductase</keyword>
<dbReference type="AlphaFoldDB" id="A0A3M3ES10"/>
<dbReference type="InterPro" id="IPR023210">
    <property type="entry name" value="NADP_OxRdtase_dom"/>
</dbReference>
<dbReference type="SUPFAM" id="SSF51430">
    <property type="entry name" value="NAD(P)-linked oxidoreductase"/>
    <property type="match status" value="1"/>
</dbReference>
<evidence type="ECO:0000256" key="2">
    <source>
        <dbReference type="ARBA" id="ARBA00023002"/>
    </source>
</evidence>
<evidence type="ECO:0000256" key="3">
    <source>
        <dbReference type="ARBA" id="ARBA00038157"/>
    </source>
</evidence>